<reference evidence="1" key="1">
    <citation type="submission" date="2015-04" db="UniProtKB">
        <authorList>
            <consortium name="EnsemblPlants"/>
        </authorList>
    </citation>
    <scope>IDENTIFICATION</scope>
</reference>
<keyword evidence="2" id="KW-1185">Reference proteome</keyword>
<evidence type="ECO:0000313" key="1">
    <source>
        <dbReference type="EnsemblPlants" id="OGLUM08G02830.1"/>
    </source>
</evidence>
<dbReference type="EnsemblPlants" id="OGLUM08G02830.1">
    <property type="protein sequence ID" value="OGLUM08G02830.1"/>
    <property type="gene ID" value="OGLUM08G02830"/>
</dbReference>
<accession>A0A0E0AQR6</accession>
<dbReference type="Gramene" id="OGLUM08G02830.1">
    <property type="protein sequence ID" value="OGLUM08G02830.1"/>
    <property type="gene ID" value="OGLUM08G02830"/>
</dbReference>
<reference evidence="1" key="2">
    <citation type="submission" date="2018-05" db="EMBL/GenBank/DDBJ databases">
        <title>OgluRS3 (Oryza glumaepatula Reference Sequence Version 3).</title>
        <authorList>
            <person name="Zhang J."/>
            <person name="Kudrna D."/>
            <person name="Lee S."/>
            <person name="Talag J."/>
            <person name="Welchert J."/>
            <person name="Wing R.A."/>
        </authorList>
    </citation>
    <scope>NUCLEOTIDE SEQUENCE [LARGE SCALE GENOMIC DNA]</scope>
</reference>
<evidence type="ECO:0000313" key="2">
    <source>
        <dbReference type="Proteomes" id="UP000026961"/>
    </source>
</evidence>
<organism evidence="1">
    <name type="scientific">Oryza glumipatula</name>
    <dbReference type="NCBI Taxonomy" id="40148"/>
    <lineage>
        <taxon>Eukaryota</taxon>
        <taxon>Viridiplantae</taxon>
        <taxon>Streptophyta</taxon>
        <taxon>Embryophyta</taxon>
        <taxon>Tracheophyta</taxon>
        <taxon>Spermatophyta</taxon>
        <taxon>Magnoliopsida</taxon>
        <taxon>Liliopsida</taxon>
        <taxon>Poales</taxon>
        <taxon>Poaceae</taxon>
        <taxon>BOP clade</taxon>
        <taxon>Oryzoideae</taxon>
        <taxon>Oryzeae</taxon>
        <taxon>Oryzinae</taxon>
        <taxon>Oryza</taxon>
    </lineage>
</organism>
<protein>
    <submittedName>
        <fullName evidence="1">Uncharacterized protein</fullName>
    </submittedName>
</protein>
<proteinExistence type="predicted"/>
<sequence length="140" mass="15548">MAKEDDMTWLGLADRCHRTGMRDRGGLAPRFYATAGQKGPTTCAILFLGEWLAAAHWICWTKTVPRLHFRVVVLPLTGPAAKAMPRSRAVGPTRFRISSLRDRAIPAPTFRATAFPHNHSALPSRSRNPIARGRYICANL</sequence>
<dbReference type="HOGENOM" id="CLU_1838273_0_0_1"/>
<name>A0A0E0AQR6_9ORYZ</name>
<dbReference type="AlphaFoldDB" id="A0A0E0AQR6"/>
<dbReference type="Proteomes" id="UP000026961">
    <property type="component" value="Chromosome 8"/>
</dbReference>